<organism evidence="1 2">
    <name type="scientific">Trichonephila inaurata madagascariensis</name>
    <dbReference type="NCBI Taxonomy" id="2747483"/>
    <lineage>
        <taxon>Eukaryota</taxon>
        <taxon>Metazoa</taxon>
        <taxon>Ecdysozoa</taxon>
        <taxon>Arthropoda</taxon>
        <taxon>Chelicerata</taxon>
        <taxon>Arachnida</taxon>
        <taxon>Araneae</taxon>
        <taxon>Araneomorphae</taxon>
        <taxon>Entelegynae</taxon>
        <taxon>Araneoidea</taxon>
        <taxon>Nephilidae</taxon>
        <taxon>Trichonephila</taxon>
        <taxon>Trichonephila inaurata</taxon>
    </lineage>
</organism>
<name>A0A8X7CF89_9ARAC</name>
<gene>
    <name evidence="1" type="ORF">TNIN_302041</name>
</gene>
<reference evidence="1" key="1">
    <citation type="submission" date="2020-08" db="EMBL/GenBank/DDBJ databases">
        <title>Multicomponent nature underlies the extraordinary mechanical properties of spider dragline silk.</title>
        <authorList>
            <person name="Kono N."/>
            <person name="Nakamura H."/>
            <person name="Mori M."/>
            <person name="Yoshida Y."/>
            <person name="Ohtoshi R."/>
            <person name="Malay A.D."/>
            <person name="Moran D.A.P."/>
            <person name="Tomita M."/>
            <person name="Numata K."/>
            <person name="Arakawa K."/>
        </authorList>
    </citation>
    <scope>NUCLEOTIDE SEQUENCE</scope>
</reference>
<dbReference type="Proteomes" id="UP000886998">
    <property type="component" value="Unassembled WGS sequence"/>
</dbReference>
<sequence>MSSSHSNCSPVLGNDNLFNIFLLQGIDRALPNSFLRPFHPLISRRAFELDRHSPSLLGELMGKPMKYLKSPIDIRLRNVPPFARAIEFLFLPAMKGLQQQVPPPSIGSGKR</sequence>
<evidence type="ECO:0000313" key="2">
    <source>
        <dbReference type="Proteomes" id="UP000886998"/>
    </source>
</evidence>
<dbReference type="EMBL" id="BMAV01016312">
    <property type="protein sequence ID" value="GFY66978.1"/>
    <property type="molecule type" value="Genomic_DNA"/>
</dbReference>
<proteinExistence type="predicted"/>
<comment type="caution">
    <text evidence="1">The sequence shown here is derived from an EMBL/GenBank/DDBJ whole genome shotgun (WGS) entry which is preliminary data.</text>
</comment>
<protein>
    <submittedName>
        <fullName evidence="1">Uncharacterized protein</fullName>
    </submittedName>
</protein>
<evidence type="ECO:0000313" key="1">
    <source>
        <dbReference type="EMBL" id="GFY66978.1"/>
    </source>
</evidence>
<accession>A0A8X7CF89</accession>
<dbReference type="AlphaFoldDB" id="A0A8X7CF89"/>
<keyword evidence="2" id="KW-1185">Reference proteome</keyword>